<feature type="compositionally biased region" description="Basic and acidic residues" evidence="2">
    <location>
        <begin position="498"/>
        <end position="516"/>
    </location>
</feature>
<feature type="compositionally biased region" description="Basic residues" evidence="2">
    <location>
        <begin position="1"/>
        <end position="14"/>
    </location>
</feature>
<feature type="compositionally biased region" description="Polar residues" evidence="2">
    <location>
        <begin position="164"/>
        <end position="190"/>
    </location>
</feature>
<organism evidence="3 4">
    <name type="scientific">Saccoglossus kowalevskii</name>
    <name type="common">Acorn worm</name>
    <dbReference type="NCBI Taxonomy" id="10224"/>
    <lineage>
        <taxon>Eukaryota</taxon>
        <taxon>Metazoa</taxon>
        <taxon>Hemichordata</taxon>
        <taxon>Enteropneusta</taxon>
        <taxon>Harrimaniidae</taxon>
        <taxon>Saccoglossus</taxon>
    </lineage>
</organism>
<feature type="coiled-coil region" evidence="1">
    <location>
        <begin position="653"/>
        <end position="726"/>
    </location>
</feature>
<evidence type="ECO:0000256" key="2">
    <source>
        <dbReference type="SAM" id="MobiDB-lite"/>
    </source>
</evidence>
<keyword evidence="1" id="KW-0175">Coiled coil</keyword>
<reference evidence="4" key="1">
    <citation type="submission" date="2025-08" db="UniProtKB">
        <authorList>
            <consortium name="RefSeq"/>
        </authorList>
    </citation>
    <scope>IDENTIFICATION</scope>
    <source>
        <tissue evidence="4">Testes</tissue>
    </source>
</reference>
<evidence type="ECO:0000256" key="1">
    <source>
        <dbReference type="SAM" id="Coils"/>
    </source>
</evidence>
<protein>
    <submittedName>
        <fullName evidence="4">Myosin-J heavy chain-like</fullName>
    </submittedName>
</protein>
<feature type="region of interest" description="Disordered" evidence="2">
    <location>
        <begin position="968"/>
        <end position="990"/>
    </location>
</feature>
<feature type="compositionally biased region" description="Basic residues" evidence="2">
    <location>
        <begin position="26"/>
        <end position="38"/>
    </location>
</feature>
<evidence type="ECO:0000313" key="3">
    <source>
        <dbReference type="Proteomes" id="UP000694865"/>
    </source>
</evidence>
<dbReference type="GeneID" id="102809339"/>
<dbReference type="Pfam" id="PF15254">
    <property type="entry name" value="CCDC14"/>
    <property type="match status" value="2"/>
</dbReference>
<dbReference type="PANTHER" id="PTHR22367:SF2">
    <property type="entry name" value="COILED-COIL DOMAIN-CONTAINING PROTEIN 14"/>
    <property type="match status" value="1"/>
</dbReference>
<accession>A0ABM0MGG5</accession>
<feature type="compositionally biased region" description="Polar residues" evidence="2">
    <location>
        <begin position="534"/>
        <end position="545"/>
    </location>
</feature>
<feature type="region of interest" description="Disordered" evidence="2">
    <location>
        <begin position="1"/>
        <end position="56"/>
    </location>
</feature>
<dbReference type="PANTHER" id="PTHR22367">
    <property type="entry name" value="COILED-COIL DOMAIN-CONTAINING PROTEIN 14"/>
    <property type="match status" value="1"/>
</dbReference>
<feature type="compositionally biased region" description="Polar residues" evidence="2">
    <location>
        <begin position="136"/>
        <end position="153"/>
    </location>
</feature>
<feature type="region of interest" description="Disordered" evidence="2">
    <location>
        <begin position="792"/>
        <end position="850"/>
    </location>
</feature>
<name>A0ABM0MGG5_SACKO</name>
<dbReference type="Proteomes" id="UP000694865">
    <property type="component" value="Unplaced"/>
</dbReference>
<feature type="region of interest" description="Disordered" evidence="2">
    <location>
        <begin position="435"/>
        <end position="545"/>
    </location>
</feature>
<proteinExistence type="predicted"/>
<sequence>MPVVKSKLKPKTKTSRTAGSLVAKGHASKATKTNKKKTSIPSVDSGYSLYSTDSEDPTVYANRGLDRCAALLANILESDDSERVGTKPQKCTKKGKVAAKPAVKATKKPQVITRQKSQPKPPQRALKVPTAEQDISDSFSHVNRSPNLSTRSRPMSPFKADQDMSAQVKSTPYNERLPSSTPINSPSKQTQVDHARPVSREKQHGFPVQYNKYPIHEPYHMSSGSAPPPHLLQQRPDFHMPFAGFPGLHTGYLRQHEGPVYSDRHLYSRTNAKFGYLDEDPTGYHSDPLAYSSNAHYSDAIQGLSNRNPSFDHVYYHSNPNYGVEIPERDTPQYYPVHSQMPNVLPPSHERLPVTETYGNYNSQPRPAAPDYSIHHTAMYPQQTDEPIDNPPANVDSSTEGIPRTPVTGYENFQHFADELRADLPLNSQGSITSVRINSSKEMDKSVTVVQDKDQSHRDAKLSEPEINASLDGTLNIEPEQESKPISPFKIQSNTSFEKSRSDSSKRGSFQEKENAKATNQNVDISKTPGKTPPGSQSRNTKSNQVHTLKYLLGELRAVTGMQGDIEISRLLDEIEYAANAIPHVRETINIETDIQLALQPLRSENSQLRRRLRIVNQQLKEREHSEKENKDGTMGFELLAAQTMNATIQKQMKDDKRHRDMLLTKIDELNKELNKYQDEKKKMMQILDEKDSNHLKSRQEWTGDLSKLRNNHEQVIAKLAATEITLEASVKENDILRLAMKQRDAEVTRMKVLNEDLQQSVSNLLLDLESHKPSERSNYWSVPQDSMQRLERLLRPNPPTRSRQSPQKKDFSPDYRATVRRQTTTDKKRTPPTLERTMFRSPTNNTALPSEEMKISPAQRSLNFGISPERSRLKETFQFVDPSTENGQSYDALAKTLTDSCDEECSSSNHGYHRVSPVKRNLGELTKENLEEFNKKFPSEKVDEYSYMLSREKPLFSENLLGSPINGRNATTLSSGTLTPGHSQHSSPVKNDLKTVTFAHDTHKEYYYDPNSRIQSDSKISSDKLPDFTNHTTLLDHDYVDDVTRETEFDDEFSMPMNSQFGLHRSTVQKPYDWAGTIETTMDDIVSLTSGSTSTVTSQDERQFRQGLANLDADIARLQSHLRQMKHS</sequence>
<keyword evidence="3" id="KW-1185">Reference proteome</keyword>
<feature type="compositionally biased region" description="Basic and acidic residues" evidence="2">
    <location>
        <begin position="439"/>
        <end position="464"/>
    </location>
</feature>
<gene>
    <name evidence="4" type="primary">LOC102809339</name>
</gene>
<dbReference type="InterPro" id="IPR029343">
    <property type="entry name" value="CCDC14"/>
</dbReference>
<feature type="region of interest" description="Disordered" evidence="2">
    <location>
        <begin position="382"/>
        <end position="401"/>
    </location>
</feature>
<feature type="region of interest" description="Disordered" evidence="2">
    <location>
        <begin position="77"/>
        <end position="205"/>
    </location>
</feature>
<evidence type="ECO:0000313" key="4">
    <source>
        <dbReference type="RefSeq" id="XP_006819106.1"/>
    </source>
</evidence>
<feature type="compositionally biased region" description="Basic and acidic residues" evidence="2">
    <location>
        <begin position="191"/>
        <end position="204"/>
    </location>
</feature>
<dbReference type="RefSeq" id="XP_006819106.1">
    <property type="nucleotide sequence ID" value="XM_006819043.1"/>
</dbReference>